<protein>
    <submittedName>
        <fullName evidence="2">Uncharacterized protein</fullName>
    </submittedName>
</protein>
<feature type="compositionally biased region" description="Pro residues" evidence="1">
    <location>
        <begin position="25"/>
        <end position="37"/>
    </location>
</feature>
<name>A0A0F7L3X3_9VIRU</name>
<dbReference type="EMBL" id="KR029585">
    <property type="protein sequence ID" value="AKH46650.1"/>
    <property type="molecule type" value="Genomic_DNA"/>
</dbReference>
<evidence type="ECO:0000256" key="1">
    <source>
        <dbReference type="SAM" id="MobiDB-lite"/>
    </source>
</evidence>
<proteinExistence type="predicted"/>
<evidence type="ECO:0000313" key="2">
    <source>
        <dbReference type="EMBL" id="AKH46650.1"/>
    </source>
</evidence>
<reference evidence="2" key="2">
    <citation type="submission" date="2015-03" db="EMBL/GenBank/DDBJ databases">
        <authorList>
            <person name="Chow C.-E.T."/>
            <person name="Winget D.M."/>
            <person name="White R.A.III."/>
            <person name="Hallam S.J."/>
            <person name="Suttle C.A."/>
        </authorList>
    </citation>
    <scope>NUCLEOTIDE SEQUENCE</scope>
    <source>
        <strain evidence="2">Anoxic2_1</strain>
    </source>
</reference>
<accession>A0A0F7L3X3</accession>
<sequence>MISHRMLTRSAWLNDGTARAGVSSPSPPSPSPSPSPSPAFTLLAIDAGTSRGASRR</sequence>
<organism evidence="2">
    <name type="scientific">uncultured marine virus</name>
    <dbReference type="NCBI Taxonomy" id="186617"/>
    <lineage>
        <taxon>Viruses</taxon>
        <taxon>environmental samples</taxon>
    </lineage>
</organism>
<reference evidence="2" key="1">
    <citation type="journal article" date="2015" name="Front. Microbiol.">
        <title>Combining genomic sequencing methods to explore viral diversity and reveal potential virus-host interactions.</title>
        <authorList>
            <person name="Chow C.E."/>
            <person name="Winget D.M."/>
            <person name="White R.A.III."/>
            <person name="Hallam S.J."/>
            <person name="Suttle C.A."/>
        </authorList>
    </citation>
    <scope>NUCLEOTIDE SEQUENCE</scope>
    <source>
        <strain evidence="2">Anoxic2_1</strain>
    </source>
</reference>
<feature type="region of interest" description="Disordered" evidence="1">
    <location>
        <begin position="1"/>
        <end position="41"/>
    </location>
</feature>